<keyword evidence="2" id="KW-0472">Membrane</keyword>
<feature type="compositionally biased region" description="Acidic residues" evidence="1">
    <location>
        <begin position="324"/>
        <end position="353"/>
    </location>
</feature>
<feature type="transmembrane region" description="Helical" evidence="2">
    <location>
        <begin position="61"/>
        <end position="83"/>
    </location>
</feature>
<name>A0A1G2PMH8_9BACT</name>
<organism evidence="4 5">
    <name type="scientific">Candidatus Terrybacteria bacterium RIFCSPHIGHO2_01_FULL_48_17</name>
    <dbReference type="NCBI Taxonomy" id="1802362"/>
    <lineage>
        <taxon>Bacteria</taxon>
        <taxon>Candidatus Terryibacteriota</taxon>
    </lineage>
</organism>
<dbReference type="EMBL" id="MHSS01000002">
    <property type="protein sequence ID" value="OHA48812.1"/>
    <property type="molecule type" value="Genomic_DNA"/>
</dbReference>
<evidence type="ECO:0000256" key="2">
    <source>
        <dbReference type="SAM" id="Phobius"/>
    </source>
</evidence>
<comment type="caution">
    <text evidence="4">The sequence shown here is derived from an EMBL/GenBank/DDBJ whole genome shotgun (WGS) entry which is preliminary data.</text>
</comment>
<dbReference type="STRING" id="1802362.A2806_03900"/>
<protein>
    <recommendedName>
        <fullName evidence="3">DUF5667 domain-containing protein</fullName>
    </recommendedName>
</protein>
<evidence type="ECO:0000256" key="1">
    <source>
        <dbReference type="SAM" id="MobiDB-lite"/>
    </source>
</evidence>
<gene>
    <name evidence="4" type="ORF">A2806_03900</name>
</gene>
<feature type="region of interest" description="Disordered" evidence="1">
    <location>
        <begin position="324"/>
        <end position="363"/>
    </location>
</feature>
<evidence type="ECO:0000259" key="3">
    <source>
        <dbReference type="Pfam" id="PF18915"/>
    </source>
</evidence>
<proteinExistence type="predicted"/>
<dbReference type="Pfam" id="PF18915">
    <property type="entry name" value="DUF5667"/>
    <property type="match status" value="1"/>
</dbReference>
<dbReference type="Proteomes" id="UP000177629">
    <property type="component" value="Unassembled WGS sequence"/>
</dbReference>
<evidence type="ECO:0000313" key="5">
    <source>
        <dbReference type="Proteomes" id="UP000177629"/>
    </source>
</evidence>
<reference evidence="4 5" key="1">
    <citation type="journal article" date="2016" name="Nat. Commun.">
        <title>Thousands of microbial genomes shed light on interconnected biogeochemical processes in an aquifer system.</title>
        <authorList>
            <person name="Anantharaman K."/>
            <person name="Brown C.T."/>
            <person name="Hug L.A."/>
            <person name="Sharon I."/>
            <person name="Castelle C.J."/>
            <person name="Probst A.J."/>
            <person name="Thomas B.C."/>
            <person name="Singh A."/>
            <person name="Wilkins M.J."/>
            <person name="Karaoz U."/>
            <person name="Brodie E.L."/>
            <person name="Williams K.H."/>
            <person name="Hubbard S.S."/>
            <person name="Banfield J.F."/>
        </authorList>
    </citation>
    <scope>NUCLEOTIDE SEQUENCE [LARGE SCALE GENOMIC DNA]</scope>
</reference>
<keyword evidence="2" id="KW-1133">Transmembrane helix</keyword>
<evidence type="ECO:0000313" key="4">
    <source>
        <dbReference type="EMBL" id="OHA48812.1"/>
    </source>
</evidence>
<sequence length="372" mass="41655">MSNRNPIFQEAQKVRLSEAEHAAMRSKLIAFIKTHPVRDMAPRRPLWQRSPFYLFNVKPQFVMPFILAFVILFAVGGGASFAAENSLPGEMLYPVKVNINEEVHAAFAFSQEAKIEWEAERAARRLNEAEQLAQRGEFDAEVFAQIEQRFAVHAERVRFRIEAMGSRGETGVAAQWSSHFEVSLQAHERILSRLAGEETSDLLVSVRENKETASSQREELEEGIAENPQVQAAAEGRLGAIENKIAEARKFLERQSGRLGEGVTADAQARLQVAEDAIAEGKTKMDAGEFAEAFRLFQKAHRIAQEAQLLAAAMVRLDLDIDLGSDQEEAEEEGEEQDDADESKEESGDENEAQDLRFETNGNAHLRFEIGR</sequence>
<dbReference type="InterPro" id="IPR043725">
    <property type="entry name" value="DUF5667"/>
</dbReference>
<accession>A0A1G2PMH8</accession>
<dbReference type="AlphaFoldDB" id="A0A1G2PMH8"/>
<keyword evidence="2" id="KW-0812">Transmembrane</keyword>
<feature type="domain" description="DUF5667" evidence="3">
    <location>
        <begin position="86"/>
        <end position="154"/>
    </location>
</feature>